<feature type="region of interest" description="Disordered" evidence="10">
    <location>
        <begin position="256"/>
        <end position="297"/>
    </location>
</feature>
<dbReference type="CDD" id="cd01250">
    <property type="entry name" value="PH_AGAP"/>
    <property type="match status" value="1"/>
</dbReference>
<dbReference type="GO" id="GO:0003924">
    <property type="term" value="F:GTPase activity"/>
    <property type="evidence" value="ECO:0007669"/>
    <property type="project" value="InterPro"/>
</dbReference>
<dbReference type="AlphaFoldDB" id="A0A674AN08"/>
<dbReference type="Proteomes" id="UP000472277">
    <property type="component" value="Chromosome 28"/>
</dbReference>
<reference evidence="13" key="1">
    <citation type="submission" date="2025-08" db="UniProtKB">
        <authorList>
            <consortium name="Ensembl"/>
        </authorList>
    </citation>
    <scope>IDENTIFICATION</scope>
</reference>
<dbReference type="CDD" id="cd08836">
    <property type="entry name" value="ArfGap_AGAP"/>
    <property type="match status" value="1"/>
</dbReference>
<evidence type="ECO:0000256" key="9">
    <source>
        <dbReference type="PROSITE-ProRule" id="PRU00288"/>
    </source>
</evidence>
<feature type="repeat" description="ANK" evidence="8">
    <location>
        <begin position="708"/>
        <end position="740"/>
    </location>
</feature>
<dbReference type="GO" id="GO:0005525">
    <property type="term" value="F:GTP binding"/>
    <property type="evidence" value="ECO:0007669"/>
    <property type="project" value="InterPro"/>
</dbReference>
<dbReference type="GO" id="GO:0005634">
    <property type="term" value="C:nucleus"/>
    <property type="evidence" value="ECO:0007669"/>
    <property type="project" value="TreeGrafter"/>
</dbReference>
<organism evidence="13 14">
    <name type="scientific">Salmo trutta</name>
    <name type="common">Brown trout</name>
    <dbReference type="NCBI Taxonomy" id="8032"/>
    <lineage>
        <taxon>Eukaryota</taxon>
        <taxon>Metazoa</taxon>
        <taxon>Chordata</taxon>
        <taxon>Craniata</taxon>
        <taxon>Vertebrata</taxon>
        <taxon>Euteleostomi</taxon>
        <taxon>Actinopterygii</taxon>
        <taxon>Neopterygii</taxon>
        <taxon>Teleostei</taxon>
        <taxon>Protacanthopterygii</taxon>
        <taxon>Salmoniformes</taxon>
        <taxon>Salmonidae</taxon>
        <taxon>Salmoninae</taxon>
        <taxon>Salmo</taxon>
    </lineage>
</organism>
<dbReference type="Gene3D" id="3.40.50.300">
    <property type="entry name" value="P-loop containing nucleotide triphosphate hydrolases"/>
    <property type="match status" value="1"/>
</dbReference>
<comment type="similarity">
    <text evidence="1">Belongs to the centaurin gamma-like family.</text>
</comment>
<evidence type="ECO:0000256" key="1">
    <source>
        <dbReference type="ARBA" id="ARBA00005430"/>
    </source>
</evidence>
<dbReference type="SUPFAM" id="SSF52540">
    <property type="entry name" value="P-loop containing nucleoside triphosphate hydrolases"/>
    <property type="match status" value="1"/>
</dbReference>
<dbReference type="InterPro" id="IPR001806">
    <property type="entry name" value="Small_GTPase"/>
</dbReference>
<dbReference type="Pfam" id="PF12796">
    <property type="entry name" value="Ank_2"/>
    <property type="match status" value="1"/>
</dbReference>
<protein>
    <submittedName>
        <fullName evidence="13">ArfGAP with GTPase domain, ankyrin repeat and PH domain 2</fullName>
    </submittedName>
</protein>
<dbReference type="InterPro" id="IPR001164">
    <property type="entry name" value="ArfGAP_dom"/>
</dbReference>
<keyword evidence="3" id="KW-0479">Metal-binding</keyword>
<keyword evidence="5 9" id="KW-0863">Zinc-finger</keyword>
<dbReference type="Ensembl" id="ENSSTUT00000062879.1">
    <property type="protein sequence ID" value="ENSSTUP00000059741.1"/>
    <property type="gene ID" value="ENSSTUG00000024314.1"/>
</dbReference>
<keyword evidence="7 8" id="KW-0040">ANK repeat</keyword>
<dbReference type="InterPro" id="IPR002110">
    <property type="entry name" value="Ankyrin_rpt"/>
</dbReference>
<dbReference type="GO" id="GO:0043524">
    <property type="term" value="P:negative regulation of neuron apoptotic process"/>
    <property type="evidence" value="ECO:0007669"/>
    <property type="project" value="TreeGrafter"/>
</dbReference>
<evidence type="ECO:0000256" key="5">
    <source>
        <dbReference type="ARBA" id="ARBA00022771"/>
    </source>
</evidence>
<dbReference type="PROSITE" id="PS50003">
    <property type="entry name" value="PH_DOMAIN"/>
    <property type="match status" value="1"/>
</dbReference>
<evidence type="ECO:0000313" key="13">
    <source>
        <dbReference type="Ensembl" id="ENSSTUP00000059741.1"/>
    </source>
</evidence>
<dbReference type="SUPFAM" id="SSF50729">
    <property type="entry name" value="PH domain-like"/>
    <property type="match status" value="1"/>
</dbReference>
<gene>
    <name evidence="13" type="primary">AGAP2</name>
    <name evidence="13" type="synonym">LOC115165553</name>
</gene>
<dbReference type="GeneTree" id="ENSGT00940000158956"/>
<feature type="domain" description="Arf-GAP" evidence="12">
    <location>
        <begin position="537"/>
        <end position="657"/>
    </location>
</feature>
<sequence length="773" mass="83304">MNSSNKLSQSSAIRAEVKRHESVQNTINKLFKQFDRVGDQQLRSGLKVYLHSFQAACANSQEWTLSRSIPELRVGVLGSLRSGRSALINRYITGSYIPLEKIEGGRYKKEVLVDGQSHLLLIREEAGTPDAQFSNWVDAVVLVFSLENEASFQDVYQLYSQLNTHRSSADIPIVVVGTQAAQKIVTQKKQSAFLASCKSLPNSPSHSGGSTSGSASFTGQASNGGLNSGYPSSLPSTPVISHRELRGGAGAVAAVEGGGSITSSGSMRNIPQRRTSLFKNRRGSGSEKNVDPKGDVGSGRAIAIKQSILSKRSGSSLNKEWKKKYVTLSNNGSLVYHPSHNDYIQNSHAKEIDLLRVTVKVPGKRPPRAVPPYGPSPGLNGVAKDAATTESASAPLLPPSLVPVEEQPGALSSPGDRGVKRCPSTLSSKSHSADAIEGATSPPFGKDGQSSPMMDKRKKTRKKSMNQKGDTAIGQAEDEENTGFIIVSSTGQTWHFEAQSLEDRDAWVTAIESQILASLQSCESLRNKARRSSQSEAVAIQAIRNAKGNSFCVDCEAPNPTWASLNLGALICIECSGIHRNLGTHLSRVRSLDLDDWPRELTQVLTAIGNHLANSIWECHTQGRHKPTPNATREERESWIRTKYEQRVFVAPLPAPIPTGPGDTAMSVCLLSAVTERDLPRLLLLLAHSNKEQINTALANGGTPSQPQPHTALHAACQLGDVVMTQLLVWYGSDVKAMDPQGRTAMTMARKTGSKECADILLQHGCPNEVSPN</sequence>
<dbReference type="InterPro" id="IPR011993">
    <property type="entry name" value="PH-like_dom_sf"/>
</dbReference>
<evidence type="ECO:0000313" key="14">
    <source>
        <dbReference type="Proteomes" id="UP000472277"/>
    </source>
</evidence>
<dbReference type="Gene3D" id="2.30.29.30">
    <property type="entry name" value="Pleckstrin-homology domain (PH domain)/Phosphotyrosine-binding domain (PTB)"/>
    <property type="match status" value="2"/>
</dbReference>
<dbReference type="SUPFAM" id="SSF57863">
    <property type="entry name" value="ArfGap/RecO-like zinc finger"/>
    <property type="match status" value="1"/>
</dbReference>
<evidence type="ECO:0000259" key="11">
    <source>
        <dbReference type="PROSITE" id="PS50003"/>
    </source>
</evidence>
<dbReference type="GO" id="GO:0008270">
    <property type="term" value="F:zinc ion binding"/>
    <property type="evidence" value="ECO:0007669"/>
    <property type="project" value="UniProtKB-KW"/>
</dbReference>
<name>A0A674AN08_SALTR</name>
<dbReference type="SUPFAM" id="SSF48403">
    <property type="entry name" value="Ankyrin repeat"/>
    <property type="match status" value="1"/>
</dbReference>
<dbReference type="Pfam" id="PF00071">
    <property type="entry name" value="Ras"/>
    <property type="match status" value="1"/>
</dbReference>
<proteinExistence type="inferred from homology"/>
<dbReference type="InterPro" id="IPR027417">
    <property type="entry name" value="P-loop_NTPase"/>
</dbReference>
<dbReference type="SMART" id="SM00105">
    <property type="entry name" value="ArfGap"/>
    <property type="match status" value="1"/>
</dbReference>
<keyword evidence="4" id="KW-0547">Nucleotide-binding</keyword>
<dbReference type="FunFam" id="1.10.220.150:FF:000001">
    <property type="entry name" value="Arf-GAP with GTPase, ANK repeat and PH domain-containing protein 1"/>
    <property type="match status" value="1"/>
</dbReference>
<feature type="region of interest" description="Disordered" evidence="10">
    <location>
        <begin position="200"/>
        <end position="240"/>
    </location>
</feature>
<keyword evidence="6" id="KW-0862">Zinc</keyword>
<evidence type="ECO:0000256" key="4">
    <source>
        <dbReference type="ARBA" id="ARBA00022741"/>
    </source>
</evidence>
<evidence type="ECO:0000259" key="12">
    <source>
        <dbReference type="PROSITE" id="PS50115"/>
    </source>
</evidence>
<evidence type="ECO:0000256" key="2">
    <source>
        <dbReference type="ARBA" id="ARBA00022468"/>
    </source>
</evidence>
<dbReference type="InterPro" id="IPR038508">
    <property type="entry name" value="ArfGAP_dom_sf"/>
</dbReference>
<evidence type="ECO:0000256" key="6">
    <source>
        <dbReference type="ARBA" id="ARBA00022833"/>
    </source>
</evidence>
<feature type="compositionally biased region" description="Low complexity" evidence="10">
    <location>
        <begin position="203"/>
        <end position="221"/>
    </location>
</feature>
<dbReference type="InterPro" id="IPR051282">
    <property type="entry name" value="Arf-GAP_GTPase_ANK_PH"/>
</dbReference>
<dbReference type="Gene3D" id="1.25.40.20">
    <property type="entry name" value="Ankyrin repeat-containing domain"/>
    <property type="match status" value="1"/>
</dbReference>
<dbReference type="InterPro" id="IPR036770">
    <property type="entry name" value="Ankyrin_rpt-contain_sf"/>
</dbReference>
<dbReference type="SMART" id="SM00233">
    <property type="entry name" value="PH"/>
    <property type="match status" value="1"/>
</dbReference>
<feature type="compositionally biased region" description="Basic and acidic residues" evidence="10">
    <location>
        <begin position="284"/>
        <end position="294"/>
    </location>
</feature>
<feature type="compositionally biased region" description="Polar residues" evidence="10">
    <location>
        <begin position="223"/>
        <end position="239"/>
    </location>
</feature>
<evidence type="ECO:0000256" key="7">
    <source>
        <dbReference type="ARBA" id="ARBA00023043"/>
    </source>
</evidence>
<feature type="domain" description="PH" evidence="11">
    <location>
        <begin position="302"/>
        <end position="516"/>
    </location>
</feature>
<keyword evidence="2" id="KW-0343">GTPase activation</keyword>
<dbReference type="InterPro" id="IPR037278">
    <property type="entry name" value="ARFGAP/RecO"/>
</dbReference>
<accession>A0A674AN08</accession>
<feature type="compositionally biased region" description="Basic residues" evidence="10">
    <location>
        <begin position="456"/>
        <end position="465"/>
    </location>
</feature>
<dbReference type="PANTHER" id="PTHR45819:SF3">
    <property type="entry name" value="ARF-GAP WITH GTPASE, ANK REPEAT AND PH DOMAIN-CONTAINING PROTEIN 2"/>
    <property type="match status" value="1"/>
</dbReference>
<dbReference type="SMART" id="SM00173">
    <property type="entry name" value="RAS"/>
    <property type="match status" value="1"/>
</dbReference>
<dbReference type="PRINTS" id="PR00405">
    <property type="entry name" value="REVINTRACTNG"/>
</dbReference>
<evidence type="ECO:0000256" key="3">
    <source>
        <dbReference type="ARBA" id="ARBA00022723"/>
    </source>
</evidence>
<dbReference type="GO" id="GO:0005096">
    <property type="term" value="F:GTPase activator activity"/>
    <property type="evidence" value="ECO:0007669"/>
    <property type="project" value="UniProtKB-KW"/>
</dbReference>
<feature type="region of interest" description="Disordered" evidence="10">
    <location>
        <begin position="363"/>
        <end position="477"/>
    </location>
</feature>
<dbReference type="PROSITE" id="PS50088">
    <property type="entry name" value="ANK_REPEAT"/>
    <property type="match status" value="1"/>
</dbReference>
<dbReference type="InterPro" id="IPR001849">
    <property type="entry name" value="PH_domain"/>
</dbReference>
<dbReference type="Gene3D" id="1.10.220.150">
    <property type="entry name" value="Arf GTPase activating protein"/>
    <property type="match status" value="1"/>
</dbReference>
<reference evidence="13" key="2">
    <citation type="submission" date="2025-09" db="UniProtKB">
        <authorList>
            <consortium name="Ensembl"/>
        </authorList>
    </citation>
    <scope>IDENTIFICATION</scope>
</reference>
<evidence type="ECO:0000256" key="10">
    <source>
        <dbReference type="SAM" id="MobiDB-lite"/>
    </source>
</evidence>
<keyword evidence="14" id="KW-1185">Reference proteome</keyword>
<dbReference type="Pfam" id="PF01412">
    <property type="entry name" value="ArfGap"/>
    <property type="match status" value="1"/>
</dbReference>
<dbReference type="PANTHER" id="PTHR45819">
    <property type="entry name" value="CENTAURIN-GAMMA-1A"/>
    <property type="match status" value="1"/>
</dbReference>
<dbReference type="PROSITE" id="PS50115">
    <property type="entry name" value="ARFGAP"/>
    <property type="match status" value="1"/>
</dbReference>
<dbReference type="PROSITE" id="PS50297">
    <property type="entry name" value="ANK_REP_REGION"/>
    <property type="match status" value="1"/>
</dbReference>
<feature type="compositionally biased region" description="Polar residues" evidence="10">
    <location>
        <begin position="261"/>
        <end position="278"/>
    </location>
</feature>
<dbReference type="FunFam" id="1.25.40.20:FF:000298">
    <property type="entry name" value="ArfGAP with GTPase domain, ankyrin repeat and PH domain 2"/>
    <property type="match status" value="1"/>
</dbReference>
<evidence type="ECO:0000256" key="8">
    <source>
        <dbReference type="PROSITE-ProRule" id="PRU00023"/>
    </source>
</evidence>